<feature type="region of interest" description="Disordered" evidence="1">
    <location>
        <begin position="1"/>
        <end position="25"/>
    </location>
</feature>
<feature type="compositionally biased region" description="Basic and acidic residues" evidence="1">
    <location>
        <begin position="689"/>
        <end position="700"/>
    </location>
</feature>
<feature type="compositionally biased region" description="Low complexity" evidence="1">
    <location>
        <begin position="233"/>
        <end position="252"/>
    </location>
</feature>
<reference evidence="2" key="2">
    <citation type="submission" date="2023-05" db="EMBL/GenBank/DDBJ databases">
        <authorList>
            <consortium name="Lawrence Berkeley National Laboratory"/>
            <person name="Steindorff A."/>
            <person name="Hensen N."/>
            <person name="Bonometti L."/>
            <person name="Westerberg I."/>
            <person name="Brannstrom I.O."/>
            <person name="Guillou S."/>
            <person name="Cros-Aarteil S."/>
            <person name="Calhoun S."/>
            <person name="Haridas S."/>
            <person name="Kuo A."/>
            <person name="Mondo S."/>
            <person name="Pangilinan J."/>
            <person name="Riley R."/>
            <person name="Labutti K."/>
            <person name="Andreopoulos B."/>
            <person name="Lipzen A."/>
            <person name="Chen C."/>
            <person name="Yanf M."/>
            <person name="Daum C."/>
            <person name="Ng V."/>
            <person name="Clum A."/>
            <person name="Ohm R."/>
            <person name="Martin F."/>
            <person name="Silar P."/>
            <person name="Natvig D."/>
            <person name="Lalanne C."/>
            <person name="Gautier V."/>
            <person name="Ament-Velasquez S.L."/>
            <person name="Kruys A."/>
            <person name="Hutchinson M.I."/>
            <person name="Powell A.J."/>
            <person name="Barry K."/>
            <person name="Miller A.N."/>
            <person name="Grigoriev I.V."/>
            <person name="Debuchy R."/>
            <person name="Gladieux P."/>
            <person name="Thoren M.H."/>
            <person name="Johannesson H."/>
        </authorList>
    </citation>
    <scope>NUCLEOTIDE SEQUENCE</scope>
    <source>
        <strain evidence="2">CBS 103.79</strain>
    </source>
</reference>
<comment type="caution">
    <text evidence="2">The sequence shown here is derived from an EMBL/GenBank/DDBJ whole genome shotgun (WGS) entry which is preliminary data.</text>
</comment>
<dbReference type="AlphaFoldDB" id="A0AAN6MIT5"/>
<proteinExistence type="predicted"/>
<feature type="compositionally biased region" description="Basic and acidic residues" evidence="1">
    <location>
        <begin position="353"/>
        <end position="366"/>
    </location>
</feature>
<evidence type="ECO:0000313" key="2">
    <source>
        <dbReference type="EMBL" id="KAK3901681.1"/>
    </source>
</evidence>
<keyword evidence="3" id="KW-1185">Reference proteome</keyword>
<feature type="compositionally biased region" description="Polar residues" evidence="1">
    <location>
        <begin position="268"/>
        <end position="279"/>
    </location>
</feature>
<accession>A0AAN6MIT5</accession>
<evidence type="ECO:0000256" key="1">
    <source>
        <dbReference type="SAM" id="MobiDB-lite"/>
    </source>
</evidence>
<dbReference type="EMBL" id="MU855562">
    <property type="protein sequence ID" value="KAK3901681.1"/>
    <property type="molecule type" value="Genomic_DNA"/>
</dbReference>
<feature type="compositionally biased region" description="Polar residues" evidence="1">
    <location>
        <begin position="294"/>
        <end position="304"/>
    </location>
</feature>
<dbReference type="PANTHER" id="PTHR37538:SF1">
    <property type="entry name" value="BTB DOMAIN-CONTAINING PROTEIN"/>
    <property type="match status" value="1"/>
</dbReference>
<organism evidence="2 3">
    <name type="scientific">Staphylotrichum tortipilum</name>
    <dbReference type="NCBI Taxonomy" id="2831512"/>
    <lineage>
        <taxon>Eukaryota</taxon>
        <taxon>Fungi</taxon>
        <taxon>Dikarya</taxon>
        <taxon>Ascomycota</taxon>
        <taxon>Pezizomycotina</taxon>
        <taxon>Sordariomycetes</taxon>
        <taxon>Sordariomycetidae</taxon>
        <taxon>Sordariales</taxon>
        <taxon>Chaetomiaceae</taxon>
        <taxon>Staphylotrichum</taxon>
    </lineage>
</organism>
<reference evidence="2" key="1">
    <citation type="journal article" date="2023" name="Mol. Phylogenet. Evol.">
        <title>Genome-scale phylogeny and comparative genomics of the fungal order Sordariales.</title>
        <authorList>
            <person name="Hensen N."/>
            <person name="Bonometti L."/>
            <person name="Westerberg I."/>
            <person name="Brannstrom I.O."/>
            <person name="Guillou S."/>
            <person name="Cros-Aarteil S."/>
            <person name="Calhoun S."/>
            <person name="Haridas S."/>
            <person name="Kuo A."/>
            <person name="Mondo S."/>
            <person name="Pangilinan J."/>
            <person name="Riley R."/>
            <person name="LaButti K."/>
            <person name="Andreopoulos B."/>
            <person name="Lipzen A."/>
            <person name="Chen C."/>
            <person name="Yan M."/>
            <person name="Daum C."/>
            <person name="Ng V."/>
            <person name="Clum A."/>
            <person name="Steindorff A."/>
            <person name="Ohm R.A."/>
            <person name="Martin F."/>
            <person name="Silar P."/>
            <person name="Natvig D.O."/>
            <person name="Lalanne C."/>
            <person name="Gautier V."/>
            <person name="Ament-Velasquez S.L."/>
            <person name="Kruys A."/>
            <person name="Hutchinson M.I."/>
            <person name="Powell A.J."/>
            <person name="Barry K."/>
            <person name="Miller A.N."/>
            <person name="Grigoriev I.V."/>
            <person name="Debuchy R."/>
            <person name="Gladieux P."/>
            <person name="Hiltunen Thoren M."/>
            <person name="Johannesson H."/>
        </authorList>
    </citation>
    <scope>NUCLEOTIDE SEQUENCE</scope>
    <source>
        <strain evidence="2">CBS 103.79</strain>
    </source>
</reference>
<sequence>MARRKKSGVPKIPHSASSAPAAEPAAIAAPSAELTHVPPFSPYGSPACTIPFASPLTLPLDILKKSPKLHAAYESRLRELPAIPEDVGHVLVHYLHTGTYGSLKPRPTDAMSKQSYELKTSIQAYAAARAYDLPDLMRLAEARIGKYGEGLPLPSLLEVARDAYPTLTESDGWFLDYLRSRIRPHLQDPKLLLGSNLLDQISSILSPNRVLLRTVLELFCERIVVRPEPATPPAASTIASPITSPGSSRSVSPLPPASPPSLDETRLRSTPQDEVSSTRKNPRATPWPSPENIPETSWARSTPQEPLLPEPATPRLDETPSPDPIPVFGKFPESGPVIIDVVPPPGPSIGDRAVVEHQPKPAHEPEAGVDTEPAVRTSAFAETVTSEAVPAAQREGEGSGKDIDREPPSRELEPIPKLGHKLEIEPFLQPKVHGPILREADSGFWEAPDFEPRKEQARSLLDLEPVVVVTPEPTTHELESIASSSQIPGTDTRDFAASGADAKNKTDRQAKTVEAPQDLAPAPLLGDDDSVLAAAAENWSKTTVESEPNPEPVPTTLVEELPEKVADAPGLVTAENAAADESLEASRKLEAEAQPETEKAPEATEEFEAMAKSEPEPEPEANPPVPARFPDAAQPPRATEPETAQPSVESGPEPVGKLEVQRVNTDPGTKPSLRVSDVAMSTAVLKAKPAPEQESSRTEAGDSGAQPCSSQVKQRNWKKRFISLRYPTLLGRGM</sequence>
<feature type="compositionally biased region" description="Low complexity" evidence="1">
    <location>
        <begin position="12"/>
        <end position="25"/>
    </location>
</feature>
<protein>
    <submittedName>
        <fullName evidence="2">Uncharacterized protein</fullName>
    </submittedName>
</protein>
<feature type="region of interest" description="Disordered" evidence="1">
    <location>
        <begin position="471"/>
        <end position="714"/>
    </location>
</feature>
<dbReference type="Proteomes" id="UP001303889">
    <property type="component" value="Unassembled WGS sequence"/>
</dbReference>
<feature type="compositionally biased region" description="Low complexity" evidence="1">
    <location>
        <begin position="515"/>
        <end position="525"/>
    </location>
</feature>
<gene>
    <name evidence="2" type="ORF">C8A05DRAFT_44714</name>
</gene>
<feature type="region of interest" description="Disordered" evidence="1">
    <location>
        <begin position="230"/>
        <end position="418"/>
    </location>
</feature>
<name>A0AAN6MIT5_9PEZI</name>
<feature type="compositionally biased region" description="Basic and acidic residues" evidence="1">
    <location>
        <begin position="502"/>
        <end position="511"/>
    </location>
</feature>
<feature type="compositionally biased region" description="Basic and acidic residues" evidence="1">
    <location>
        <begin position="394"/>
        <end position="418"/>
    </location>
</feature>
<evidence type="ECO:0000313" key="3">
    <source>
        <dbReference type="Proteomes" id="UP001303889"/>
    </source>
</evidence>
<feature type="compositionally biased region" description="Basic and acidic residues" evidence="1">
    <location>
        <begin position="584"/>
        <end position="602"/>
    </location>
</feature>
<dbReference type="PANTHER" id="PTHR37538">
    <property type="entry name" value="BTB DOMAIN-CONTAINING PROTEIN"/>
    <property type="match status" value="1"/>
</dbReference>